<dbReference type="SUPFAM" id="SSF52025">
    <property type="entry name" value="PA domain"/>
    <property type="match status" value="1"/>
</dbReference>
<dbReference type="OrthoDB" id="29661at2759"/>
<keyword evidence="4" id="KW-0645">Protease</keyword>
<evidence type="ECO:0000313" key="15">
    <source>
        <dbReference type="Proteomes" id="UP000593576"/>
    </source>
</evidence>
<evidence type="ECO:0000256" key="2">
    <source>
        <dbReference type="ARBA" id="ARBA00004337"/>
    </source>
</evidence>
<evidence type="ECO:0000259" key="13">
    <source>
        <dbReference type="Pfam" id="PF02225"/>
    </source>
</evidence>
<comment type="subcellular location">
    <subcellularLocation>
        <location evidence="2">Endosome membrane</location>
        <topology evidence="2">Multi-pass membrane protein</topology>
    </subcellularLocation>
</comment>
<dbReference type="EMBL" id="JABFAF010000004">
    <property type="protein sequence ID" value="MBA0852056.1"/>
    <property type="molecule type" value="Genomic_DNA"/>
</dbReference>
<keyword evidence="6" id="KW-0732">Signal</keyword>
<dbReference type="GO" id="GO:0098554">
    <property type="term" value="C:cytoplasmic side of endoplasmic reticulum membrane"/>
    <property type="evidence" value="ECO:0007669"/>
    <property type="project" value="TreeGrafter"/>
</dbReference>
<dbReference type="Pfam" id="PF04258">
    <property type="entry name" value="Peptidase_A22B"/>
    <property type="match status" value="1"/>
</dbReference>
<comment type="similarity">
    <text evidence="3">Belongs to the peptidase A22B family.</text>
</comment>
<dbReference type="FunFam" id="3.50.30.30:FF:000007">
    <property type="entry name" value="Signal peptide peptidase-like 3"/>
    <property type="match status" value="1"/>
</dbReference>
<organism evidence="14 15">
    <name type="scientific">Gossypium schwendimanii</name>
    <name type="common">Cotton</name>
    <dbReference type="NCBI Taxonomy" id="34291"/>
    <lineage>
        <taxon>Eukaryota</taxon>
        <taxon>Viridiplantae</taxon>
        <taxon>Streptophyta</taxon>
        <taxon>Embryophyta</taxon>
        <taxon>Tracheophyta</taxon>
        <taxon>Spermatophyta</taxon>
        <taxon>Magnoliopsida</taxon>
        <taxon>eudicotyledons</taxon>
        <taxon>Gunneridae</taxon>
        <taxon>Pentapetalae</taxon>
        <taxon>rosids</taxon>
        <taxon>malvids</taxon>
        <taxon>Malvales</taxon>
        <taxon>Malvaceae</taxon>
        <taxon>Malvoideae</taxon>
        <taxon>Gossypium</taxon>
    </lineage>
</organism>
<evidence type="ECO:0000256" key="5">
    <source>
        <dbReference type="ARBA" id="ARBA00022692"/>
    </source>
</evidence>
<evidence type="ECO:0000256" key="6">
    <source>
        <dbReference type="ARBA" id="ARBA00022729"/>
    </source>
</evidence>
<dbReference type="InterPro" id="IPR007369">
    <property type="entry name" value="Peptidase_A22B_SPP"/>
</dbReference>
<dbReference type="Proteomes" id="UP000593576">
    <property type="component" value="Unassembled WGS sequence"/>
</dbReference>
<dbReference type="GO" id="GO:0033619">
    <property type="term" value="P:membrane protein proteolysis"/>
    <property type="evidence" value="ECO:0007669"/>
    <property type="project" value="TreeGrafter"/>
</dbReference>
<name>A0A7J9L0F9_GOSSC</name>
<keyword evidence="8" id="KW-0378">Hydrolase</keyword>
<dbReference type="GO" id="GO:0030660">
    <property type="term" value="C:Golgi-associated vesicle membrane"/>
    <property type="evidence" value="ECO:0007669"/>
    <property type="project" value="TreeGrafter"/>
</dbReference>
<evidence type="ECO:0000256" key="3">
    <source>
        <dbReference type="ARBA" id="ARBA00006859"/>
    </source>
</evidence>
<feature type="transmembrane region" description="Helical" evidence="12">
    <location>
        <begin position="175"/>
        <end position="194"/>
    </location>
</feature>
<dbReference type="Gene3D" id="3.50.30.30">
    <property type="match status" value="1"/>
</dbReference>
<dbReference type="Pfam" id="PF02225">
    <property type="entry name" value="PA"/>
    <property type="match status" value="1"/>
</dbReference>
<comment type="caution">
    <text evidence="14">The sequence shown here is derived from an EMBL/GenBank/DDBJ whole genome shotgun (WGS) entry which is preliminary data.</text>
</comment>
<evidence type="ECO:0000256" key="8">
    <source>
        <dbReference type="ARBA" id="ARBA00022801"/>
    </source>
</evidence>
<dbReference type="PANTHER" id="PTHR12174">
    <property type="entry name" value="SIGNAL PEPTIDE PEPTIDASE"/>
    <property type="match status" value="1"/>
</dbReference>
<dbReference type="GO" id="GO:0010008">
    <property type="term" value="C:endosome membrane"/>
    <property type="evidence" value="ECO:0007669"/>
    <property type="project" value="UniProtKB-SubCell"/>
</dbReference>
<keyword evidence="15" id="KW-1185">Reference proteome</keyword>
<evidence type="ECO:0000256" key="1">
    <source>
        <dbReference type="ARBA" id="ARBA00003012"/>
    </source>
</evidence>
<evidence type="ECO:0000256" key="10">
    <source>
        <dbReference type="ARBA" id="ARBA00023136"/>
    </source>
</evidence>
<accession>A0A7J9L0F9</accession>
<feature type="transmembrane region" description="Helical" evidence="12">
    <location>
        <begin position="122"/>
        <end position="141"/>
    </location>
</feature>
<evidence type="ECO:0000256" key="9">
    <source>
        <dbReference type="ARBA" id="ARBA00022989"/>
    </source>
</evidence>
<evidence type="ECO:0000256" key="7">
    <source>
        <dbReference type="ARBA" id="ARBA00022753"/>
    </source>
</evidence>
<protein>
    <recommendedName>
        <fullName evidence="13">PA domain-containing protein</fullName>
    </recommendedName>
</protein>
<gene>
    <name evidence="14" type="ORF">Goshw_000580</name>
</gene>
<dbReference type="AlphaFoldDB" id="A0A7J9L0F9"/>
<dbReference type="GO" id="GO:0098553">
    <property type="term" value="C:lumenal side of endoplasmic reticulum membrane"/>
    <property type="evidence" value="ECO:0007669"/>
    <property type="project" value="TreeGrafter"/>
</dbReference>
<keyword evidence="7" id="KW-0967">Endosome</keyword>
<dbReference type="InterPro" id="IPR046450">
    <property type="entry name" value="PA_dom_sf"/>
</dbReference>
<dbReference type="GO" id="GO:0005765">
    <property type="term" value="C:lysosomal membrane"/>
    <property type="evidence" value="ECO:0007669"/>
    <property type="project" value="TreeGrafter"/>
</dbReference>
<keyword evidence="9 12" id="KW-1133">Transmembrane helix</keyword>
<comment type="function">
    <text evidence="1">Intramembrane-cleaving aspartic protease (I-CLiP) that cleaves type II membrane signal peptides in the hydrophobic plane of the membrane.</text>
</comment>
<sequence>MESKEKHANHTRLALADPPDCCSKPRNQLTGEVILVHRGNCSFTVKANVAEEAGASAILIINNQTELFKMVCESDADVNIKIPAVMLPQDAGSNLENYINNNTRVSVALYSPKRPAVDIAEVFLWLMAVGTILLASYWSAWTAREVAIEQDKLLKDASEEFLQVGSAGSSGFVDINTMSAVLFVVFASCFLIMLYKLMSFWFVEVLVVLFCIGGVEVCAFPHIFVCLVQCGLFPPSFYCALLWSCFPSDTGCLSLLHCIRCCLGSVSTYLLCLDRSRYSWYCAYNHGPSDCSCTKSQGWNGSFGLCFLV</sequence>
<evidence type="ECO:0000256" key="4">
    <source>
        <dbReference type="ARBA" id="ARBA00022670"/>
    </source>
</evidence>
<evidence type="ECO:0000256" key="12">
    <source>
        <dbReference type="SAM" id="Phobius"/>
    </source>
</evidence>
<reference evidence="14 15" key="1">
    <citation type="journal article" date="2019" name="Genome Biol. Evol.">
        <title>Insights into the evolution of the New World diploid cottons (Gossypium, subgenus Houzingenia) based on genome sequencing.</title>
        <authorList>
            <person name="Grover C.E."/>
            <person name="Arick M.A. 2nd"/>
            <person name="Thrash A."/>
            <person name="Conover J.L."/>
            <person name="Sanders W.S."/>
            <person name="Peterson D.G."/>
            <person name="Frelichowski J.E."/>
            <person name="Scheffler J.A."/>
            <person name="Scheffler B.E."/>
            <person name="Wendel J.F."/>
        </authorList>
    </citation>
    <scope>NUCLEOTIDE SEQUENCE [LARGE SCALE GENOMIC DNA]</scope>
    <source>
        <strain evidence="14">1</strain>
        <tissue evidence="14">Leaf</tissue>
    </source>
</reference>
<keyword evidence="5 12" id="KW-0812">Transmembrane</keyword>
<proteinExistence type="inferred from homology"/>
<dbReference type="PANTHER" id="PTHR12174:SF102">
    <property type="entry name" value="SIGNAL PEPTIDE PEPTIDASE-LIKE 4"/>
    <property type="match status" value="1"/>
</dbReference>
<keyword evidence="10 12" id="KW-0472">Membrane</keyword>
<feature type="domain" description="PA" evidence="13">
    <location>
        <begin position="18"/>
        <end position="95"/>
    </location>
</feature>
<dbReference type="GO" id="GO:0042500">
    <property type="term" value="F:aspartic endopeptidase activity, intramembrane cleaving"/>
    <property type="evidence" value="ECO:0007669"/>
    <property type="project" value="InterPro"/>
</dbReference>
<keyword evidence="11" id="KW-0325">Glycoprotein</keyword>
<feature type="transmembrane region" description="Helical" evidence="12">
    <location>
        <begin position="201"/>
        <end position="224"/>
    </location>
</feature>
<evidence type="ECO:0000313" key="14">
    <source>
        <dbReference type="EMBL" id="MBA0852056.1"/>
    </source>
</evidence>
<dbReference type="InterPro" id="IPR003137">
    <property type="entry name" value="PA_domain"/>
</dbReference>
<evidence type="ECO:0000256" key="11">
    <source>
        <dbReference type="ARBA" id="ARBA00023180"/>
    </source>
</evidence>